<dbReference type="GO" id="GO:0015977">
    <property type="term" value="P:carbon fixation"/>
    <property type="evidence" value="ECO:0007669"/>
    <property type="project" value="UniProtKB-UniRule"/>
</dbReference>
<evidence type="ECO:0000256" key="11">
    <source>
        <dbReference type="PROSITE-ProRule" id="PRU10111"/>
    </source>
</evidence>
<reference evidence="14 15" key="1">
    <citation type="submission" date="2019-06" db="EMBL/GenBank/DDBJ databases">
        <title>Lysobacter alkalisoli sp. nov. isolated from saline-alkali soil.</title>
        <authorList>
            <person name="Sun J.-Q."/>
            <person name="Xu L."/>
        </authorList>
    </citation>
    <scope>NUCLEOTIDE SEQUENCE [LARGE SCALE GENOMIC DNA]</scope>
    <source>
        <strain evidence="14 15">SJ-36</strain>
    </source>
</reference>
<dbReference type="GO" id="GO:0005829">
    <property type="term" value="C:cytosol"/>
    <property type="evidence" value="ECO:0007669"/>
    <property type="project" value="TreeGrafter"/>
</dbReference>
<comment type="catalytic activity">
    <reaction evidence="9 10">
        <text>oxaloacetate + phosphate = phosphoenolpyruvate + hydrogencarbonate</text>
        <dbReference type="Rhea" id="RHEA:28370"/>
        <dbReference type="ChEBI" id="CHEBI:16452"/>
        <dbReference type="ChEBI" id="CHEBI:17544"/>
        <dbReference type="ChEBI" id="CHEBI:43474"/>
        <dbReference type="ChEBI" id="CHEBI:58702"/>
        <dbReference type="EC" id="4.1.1.31"/>
    </reaction>
</comment>
<accession>A0A514BNF2</accession>
<keyword evidence="14" id="KW-0670">Pyruvate</keyword>
<dbReference type="EC" id="4.1.1.31" evidence="4 10"/>
<dbReference type="PANTHER" id="PTHR30523:SF6">
    <property type="entry name" value="PHOSPHOENOLPYRUVATE CARBOXYLASE"/>
    <property type="match status" value="1"/>
</dbReference>
<comment type="cofactor">
    <cofactor evidence="1 10">
        <name>Mg(2+)</name>
        <dbReference type="ChEBI" id="CHEBI:18420"/>
    </cofactor>
</comment>
<gene>
    <name evidence="10" type="primary">ppc</name>
    <name evidence="14" type="ORF">FKV23_01430</name>
</gene>
<evidence type="ECO:0000313" key="15">
    <source>
        <dbReference type="Proteomes" id="UP000317199"/>
    </source>
</evidence>
<dbReference type="HAMAP" id="MF_00595">
    <property type="entry name" value="PEPcase_type1"/>
    <property type="match status" value="1"/>
</dbReference>
<dbReference type="InterPro" id="IPR022805">
    <property type="entry name" value="PEP_COase_bac/pln-type"/>
</dbReference>
<organism evidence="14 15">
    <name type="scientific">Marilutibacter alkalisoli</name>
    <dbReference type="NCBI Taxonomy" id="2591633"/>
    <lineage>
        <taxon>Bacteria</taxon>
        <taxon>Pseudomonadati</taxon>
        <taxon>Pseudomonadota</taxon>
        <taxon>Gammaproteobacteria</taxon>
        <taxon>Lysobacterales</taxon>
        <taxon>Lysobacteraceae</taxon>
        <taxon>Marilutibacter</taxon>
    </lineage>
</organism>
<evidence type="ECO:0000256" key="5">
    <source>
        <dbReference type="ARBA" id="ARBA00022419"/>
    </source>
</evidence>
<dbReference type="AlphaFoldDB" id="A0A514BNF2"/>
<comment type="subunit">
    <text evidence="10">Homotetramer.</text>
</comment>
<evidence type="ECO:0000256" key="3">
    <source>
        <dbReference type="ARBA" id="ARBA00008346"/>
    </source>
</evidence>
<sequence length="933" mass="102388">MTPSAPSRTPSRTAPRTESTEPAEEPLRIVEFAPTDALLREDVKTLGALVGEILAEQRGEDFLAEVEELRRTAIRRRESGSPVDELAAALSGIELDQAGDLVRAFATYFQAVNLAERVHRIRRRRDYERAGASPQPGSLREVLGSLARSGVGAEELLELLPRLRIEPVFTAHPTEAVRRALLEKERLIVGCLVDDIDRGLTPAERRADRDRIRQALTASWQTAEAPAAKPSVADEFEHVGFYLSEVLYKVLPVFHEAFDEALNESYGSKDMPFEGVLPPLLGFGTWVGGDMDGNPNVGADTIVAALTGQRGLVLTAYKRDLGALAGMLSQSVHRVNVDAAVLERLQAYRQLLPLAAERLRPRHADMPYRNLLALMAERLELTAREAPGGYQDAAAFLADVEMIETSLAANGGAHAGLFGVRRLRRRAQCFGFHLATLDLRQDSAVHDAALAALFNDPQWPQRSPEQRATRLHEIVEGEVEVPAVEPEPAAPVLAVFRTVAELRPLFGARAFGPYIISMSRSAADALAVLALARVARCIDDDGQVPLDIAPLFETVDDLAAAPDTLKALFADPLYRAHLQARDNRQMVMLGYSDSAKDGGIVASRWALQQTQIALTQLAHESGIRIAFFHGRGGSISRGGGKTERAVIAAPRGSVDGILRLTEQGEVIHRKYGIRAIALRNLEQTTGAVLRATLRPRPPEPREEGWRRIAAELADDARARYRALVHEHPDFPAYFRAATPIDVIERLRIGSRPSKRPSGDKAPGIGSLRAIPWVFAWAQNRAGLTAWYGVGTALQKALGTHGRDTLAEMARDWPYFGTLVDDVEMVLAKSDPAIFERYSQLAGDLHDRLHPGIAEEFERTRDAVLAIKGEDDLLAHDHRLRQSIRLRNPYIDPISLLQVDLLARWRNAGRPDDARLQALVATVNGISAGIQNTG</sequence>
<dbReference type="SUPFAM" id="SSF51621">
    <property type="entry name" value="Phosphoenolpyruvate/pyruvate domain"/>
    <property type="match status" value="1"/>
</dbReference>
<evidence type="ECO:0000256" key="4">
    <source>
        <dbReference type="ARBA" id="ARBA00012305"/>
    </source>
</evidence>
<dbReference type="KEGG" id="lyj:FKV23_01430"/>
<dbReference type="InterPro" id="IPR033129">
    <property type="entry name" value="PEPCASE_His_AS"/>
</dbReference>
<dbReference type="InterPro" id="IPR018129">
    <property type="entry name" value="PEP_COase_Lys_AS"/>
</dbReference>
<keyword evidence="6 10" id="KW-0460">Magnesium</keyword>
<dbReference type="GO" id="GO:0000287">
    <property type="term" value="F:magnesium ion binding"/>
    <property type="evidence" value="ECO:0007669"/>
    <property type="project" value="UniProtKB-UniRule"/>
</dbReference>
<dbReference type="Proteomes" id="UP000317199">
    <property type="component" value="Chromosome"/>
</dbReference>
<dbReference type="GO" id="GO:0008964">
    <property type="term" value="F:phosphoenolpyruvate carboxylase activity"/>
    <property type="evidence" value="ECO:0007669"/>
    <property type="project" value="UniProtKB-UniRule"/>
</dbReference>
<dbReference type="InterPro" id="IPR015813">
    <property type="entry name" value="Pyrv/PenolPyrv_kinase-like_dom"/>
</dbReference>
<protein>
    <recommendedName>
        <fullName evidence="5 10">Phosphoenolpyruvate carboxylase</fullName>
        <shortName evidence="10">PEPC</shortName>
        <shortName evidence="10">PEPCase</shortName>
        <ecNumber evidence="4 10">4.1.1.31</ecNumber>
    </recommendedName>
</protein>
<evidence type="ECO:0000256" key="9">
    <source>
        <dbReference type="ARBA" id="ARBA00048995"/>
    </source>
</evidence>
<evidence type="ECO:0000256" key="12">
    <source>
        <dbReference type="PROSITE-ProRule" id="PRU10112"/>
    </source>
</evidence>
<dbReference type="InterPro" id="IPR021135">
    <property type="entry name" value="PEP_COase"/>
</dbReference>
<dbReference type="OrthoDB" id="9768133at2"/>
<feature type="active site" evidence="10 11">
    <location>
        <position position="172"/>
    </location>
</feature>
<dbReference type="Pfam" id="PF00311">
    <property type="entry name" value="PEPcase"/>
    <property type="match status" value="1"/>
</dbReference>
<comment type="function">
    <text evidence="2 10">Forms oxaloacetate, a four-carbon dicarboxylic acid source for the tricarboxylic acid cycle.</text>
</comment>
<feature type="active site" evidence="10 12">
    <location>
        <position position="596"/>
    </location>
</feature>
<evidence type="ECO:0000256" key="13">
    <source>
        <dbReference type="SAM" id="MobiDB-lite"/>
    </source>
</evidence>
<keyword evidence="7 10" id="KW-0456">Lyase</keyword>
<evidence type="ECO:0000256" key="10">
    <source>
        <dbReference type="HAMAP-Rule" id="MF_00595"/>
    </source>
</evidence>
<dbReference type="GO" id="GO:0006099">
    <property type="term" value="P:tricarboxylic acid cycle"/>
    <property type="evidence" value="ECO:0007669"/>
    <property type="project" value="InterPro"/>
</dbReference>
<evidence type="ECO:0000256" key="2">
    <source>
        <dbReference type="ARBA" id="ARBA00003670"/>
    </source>
</evidence>
<evidence type="ECO:0000256" key="8">
    <source>
        <dbReference type="ARBA" id="ARBA00023300"/>
    </source>
</evidence>
<name>A0A514BNF2_9GAMM</name>
<comment type="similarity">
    <text evidence="3 10">Belongs to the PEPCase type 1 family.</text>
</comment>
<keyword evidence="15" id="KW-1185">Reference proteome</keyword>
<evidence type="ECO:0000256" key="7">
    <source>
        <dbReference type="ARBA" id="ARBA00023239"/>
    </source>
</evidence>
<dbReference type="PROSITE" id="PS00393">
    <property type="entry name" value="PEPCASE_2"/>
    <property type="match status" value="1"/>
</dbReference>
<dbReference type="PRINTS" id="PR00150">
    <property type="entry name" value="PEPCARBXLASE"/>
</dbReference>
<dbReference type="PANTHER" id="PTHR30523">
    <property type="entry name" value="PHOSPHOENOLPYRUVATE CARBOXYLASE"/>
    <property type="match status" value="1"/>
</dbReference>
<dbReference type="NCBIfam" id="NF000584">
    <property type="entry name" value="PRK00009.1"/>
    <property type="match status" value="1"/>
</dbReference>
<feature type="compositionally biased region" description="Polar residues" evidence="13">
    <location>
        <begin position="1"/>
        <end position="17"/>
    </location>
</feature>
<evidence type="ECO:0000256" key="6">
    <source>
        <dbReference type="ARBA" id="ARBA00022842"/>
    </source>
</evidence>
<dbReference type="EMBL" id="CP041242">
    <property type="protein sequence ID" value="QDH68911.1"/>
    <property type="molecule type" value="Genomic_DNA"/>
</dbReference>
<keyword evidence="8 10" id="KW-0120">Carbon dioxide fixation</keyword>
<feature type="region of interest" description="Disordered" evidence="13">
    <location>
        <begin position="1"/>
        <end position="26"/>
    </location>
</feature>
<evidence type="ECO:0000256" key="1">
    <source>
        <dbReference type="ARBA" id="ARBA00001946"/>
    </source>
</evidence>
<dbReference type="PROSITE" id="PS00781">
    <property type="entry name" value="PEPCASE_1"/>
    <property type="match status" value="1"/>
</dbReference>
<dbReference type="Gene3D" id="1.20.1440.90">
    <property type="entry name" value="Phosphoenolpyruvate/pyruvate domain"/>
    <property type="match status" value="1"/>
</dbReference>
<dbReference type="GO" id="GO:0006107">
    <property type="term" value="P:oxaloacetate metabolic process"/>
    <property type="evidence" value="ECO:0007669"/>
    <property type="project" value="UniProtKB-UniRule"/>
</dbReference>
<proteinExistence type="inferred from homology"/>
<evidence type="ECO:0000313" key="14">
    <source>
        <dbReference type="EMBL" id="QDH68911.1"/>
    </source>
</evidence>